<dbReference type="Pfam" id="PF00579">
    <property type="entry name" value="tRNA-synt_1b"/>
    <property type="match status" value="1"/>
</dbReference>
<dbReference type="GO" id="GO:0070183">
    <property type="term" value="P:mitochondrial tryptophanyl-tRNA aminoacylation"/>
    <property type="evidence" value="ECO:0007669"/>
    <property type="project" value="TreeGrafter"/>
</dbReference>
<dbReference type="InterPro" id="IPR002306">
    <property type="entry name" value="Trp-tRNA-ligase"/>
</dbReference>
<keyword evidence="7 11" id="KW-0648">Protein biosynthesis</keyword>
<dbReference type="EMBL" id="LKCN02000011">
    <property type="protein sequence ID" value="RCI10985.1"/>
    <property type="molecule type" value="Genomic_DNA"/>
</dbReference>
<evidence type="ECO:0000256" key="5">
    <source>
        <dbReference type="ARBA" id="ARBA00022741"/>
    </source>
</evidence>
<evidence type="ECO:0000256" key="11">
    <source>
        <dbReference type="RuleBase" id="RU363036"/>
    </source>
</evidence>
<dbReference type="PANTHER" id="PTHR43766">
    <property type="entry name" value="TRYPTOPHAN--TRNA LIGASE, MITOCHONDRIAL"/>
    <property type="match status" value="1"/>
</dbReference>
<keyword evidence="6 11" id="KW-0067">ATP-binding</keyword>
<evidence type="ECO:0000256" key="8">
    <source>
        <dbReference type="ARBA" id="ARBA00023146"/>
    </source>
</evidence>
<name>A0A367L985_9HYPO</name>
<evidence type="ECO:0000313" key="13">
    <source>
        <dbReference type="Proteomes" id="UP000253664"/>
    </source>
</evidence>
<dbReference type="InterPro" id="IPR014729">
    <property type="entry name" value="Rossmann-like_a/b/a_fold"/>
</dbReference>
<evidence type="ECO:0000256" key="6">
    <source>
        <dbReference type="ARBA" id="ARBA00022840"/>
    </source>
</evidence>
<dbReference type="STRING" id="1330021.A0A367L985"/>
<organism evidence="12 13">
    <name type="scientific">Ophiocordyceps polyrhachis-furcata BCC 54312</name>
    <dbReference type="NCBI Taxonomy" id="1330021"/>
    <lineage>
        <taxon>Eukaryota</taxon>
        <taxon>Fungi</taxon>
        <taxon>Dikarya</taxon>
        <taxon>Ascomycota</taxon>
        <taxon>Pezizomycotina</taxon>
        <taxon>Sordariomycetes</taxon>
        <taxon>Hypocreomycetidae</taxon>
        <taxon>Hypocreales</taxon>
        <taxon>Ophiocordycipitaceae</taxon>
        <taxon>Ophiocordyceps</taxon>
    </lineage>
</organism>
<dbReference type="PRINTS" id="PR01039">
    <property type="entry name" value="TRNASYNTHTRP"/>
</dbReference>
<evidence type="ECO:0000256" key="7">
    <source>
        <dbReference type="ARBA" id="ARBA00022917"/>
    </source>
</evidence>
<dbReference type="Gene3D" id="1.10.240.10">
    <property type="entry name" value="Tyrosyl-Transfer RNA Synthetase"/>
    <property type="match status" value="1"/>
</dbReference>
<dbReference type="InterPro" id="IPR050203">
    <property type="entry name" value="Trp-tRNA_synthetase"/>
</dbReference>
<keyword evidence="8 11" id="KW-0030">Aminoacyl-tRNA synthetase</keyword>
<sequence>MHKKALMRPRVIFSGIQPTGVPHIGNYIGALRQWSHLQDVEASTTKLLFSIVDLHALTTPQKPGKLKQSRRETLAALLATGLDPERCIIFNQSSVPAHSELMWILSCTASVGYLSRMTQWKQKLNVPPTSELVDRSLGSLLKLGLFAYPVLQAADVLVHRATHVPVGHDQQQHIEFARECATNFNHTYGPHLVHPETMTPSRHRIMSLTDPTSKMSKSHKSERSRILVTDAASQIHAKIASALTDSASGITYDLTQRPGISNLLEIYAAFDPQRRTPQQLAEAYTTAQPRQLKSMVADAVVEGLRGIRDKFLDLQQDDNGYLEQVEAEGAEKARQSAQETMDLVRNAIGM</sequence>
<dbReference type="OrthoDB" id="15808at2759"/>
<dbReference type="InterPro" id="IPR001412">
    <property type="entry name" value="aa-tRNA-synth_I_CS"/>
</dbReference>
<dbReference type="FunFam" id="1.10.240.10:FF:000002">
    <property type="entry name" value="Tryptophan--tRNA ligase"/>
    <property type="match status" value="1"/>
</dbReference>
<evidence type="ECO:0000256" key="3">
    <source>
        <dbReference type="ARBA" id="ARBA00013161"/>
    </source>
</evidence>
<keyword evidence="4 11" id="KW-0436">Ligase</keyword>
<evidence type="ECO:0000256" key="1">
    <source>
        <dbReference type="ARBA" id="ARBA00004305"/>
    </source>
</evidence>
<protein>
    <recommendedName>
        <fullName evidence="10">Tryptophan--tRNA ligase, mitochondrial</fullName>
        <ecNumber evidence="3">6.1.1.2</ecNumber>
    </recommendedName>
    <alternativeName>
        <fullName evidence="9">Tryptophanyl-tRNA synthetase</fullName>
    </alternativeName>
</protein>
<dbReference type="PANTHER" id="PTHR43766:SF1">
    <property type="entry name" value="TRYPTOPHAN--TRNA LIGASE, MITOCHONDRIAL"/>
    <property type="match status" value="1"/>
</dbReference>
<dbReference type="InterPro" id="IPR002305">
    <property type="entry name" value="aa-tRNA-synth_Ic"/>
</dbReference>
<comment type="caution">
    <text evidence="12">The sequence shown here is derived from an EMBL/GenBank/DDBJ whole genome shotgun (WGS) entry which is preliminary data.</text>
</comment>
<evidence type="ECO:0000313" key="12">
    <source>
        <dbReference type="EMBL" id="RCI10985.1"/>
    </source>
</evidence>
<dbReference type="GO" id="GO:0005759">
    <property type="term" value="C:mitochondrial matrix"/>
    <property type="evidence" value="ECO:0007669"/>
    <property type="project" value="UniProtKB-SubCell"/>
</dbReference>
<dbReference type="AlphaFoldDB" id="A0A367L985"/>
<dbReference type="SUPFAM" id="SSF52374">
    <property type="entry name" value="Nucleotidylyl transferase"/>
    <property type="match status" value="1"/>
</dbReference>
<dbReference type="EC" id="6.1.1.2" evidence="3"/>
<dbReference type="GO" id="GO:0004830">
    <property type="term" value="F:tryptophan-tRNA ligase activity"/>
    <property type="evidence" value="ECO:0007669"/>
    <property type="project" value="UniProtKB-EC"/>
</dbReference>
<evidence type="ECO:0000256" key="9">
    <source>
        <dbReference type="ARBA" id="ARBA00030268"/>
    </source>
</evidence>
<dbReference type="NCBIfam" id="TIGR00233">
    <property type="entry name" value="trpS"/>
    <property type="match status" value="1"/>
</dbReference>
<keyword evidence="13" id="KW-1185">Reference proteome</keyword>
<comment type="similarity">
    <text evidence="2 11">Belongs to the class-I aminoacyl-tRNA synthetase family.</text>
</comment>
<dbReference type="PROSITE" id="PS00178">
    <property type="entry name" value="AA_TRNA_LIGASE_I"/>
    <property type="match status" value="1"/>
</dbReference>
<evidence type="ECO:0000256" key="4">
    <source>
        <dbReference type="ARBA" id="ARBA00022598"/>
    </source>
</evidence>
<keyword evidence="5 11" id="KW-0547">Nucleotide-binding</keyword>
<dbReference type="GO" id="GO:0005524">
    <property type="term" value="F:ATP binding"/>
    <property type="evidence" value="ECO:0007669"/>
    <property type="project" value="UniProtKB-KW"/>
</dbReference>
<dbReference type="Proteomes" id="UP000253664">
    <property type="component" value="Unassembled WGS sequence"/>
</dbReference>
<evidence type="ECO:0000256" key="10">
    <source>
        <dbReference type="ARBA" id="ARBA00069760"/>
    </source>
</evidence>
<dbReference type="Gene3D" id="3.40.50.620">
    <property type="entry name" value="HUPs"/>
    <property type="match status" value="1"/>
</dbReference>
<dbReference type="CDD" id="cd00806">
    <property type="entry name" value="TrpRS_core"/>
    <property type="match status" value="1"/>
</dbReference>
<accession>A0A367L985</accession>
<dbReference type="FunFam" id="3.40.50.620:FF:000082">
    <property type="entry name" value="MSW1p Mitochondrial tryptophanyl-tRNA synthetase"/>
    <property type="match status" value="1"/>
</dbReference>
<reference evidence="12 13" key="1">
    <citation type="journal article" date="2015" name="BMC Genomics">
        <title>Insights from the genome of Ophiocordyceps polyrhachis-furcata to pathogenicity and host specificity in insect fungi.</title>
        <authorList>
            <person name="Wichadakul D."/>
            <person name="Kobmoo N."/>
            <person name="Ingsriswang S."/>
            <person name="Tangphatsornruang S."/>
            <person name="Chantasingh D."/>
            <person name="Luangsa-ard J.J."/>
            <person name="Eurwilaichitr L."/>
        </authorList>
    </citation>
    <scope>NUCLEOTIDE SEQUENCE [LARGE SCALE GENOMIC DNA]</scope>
    <source>
        <strain evidence="12 13">BCC 54312</strain>
    </source>
</reference>
<comment type="subcellular location">
    <subcellularLocation>
        <location evidence="1">Mitochondrion matrix</location>
    </subcellularLocation>
</comment>
<evidence type="ECO:0000256" key="2">
    <source>
        <dbReference type="ARBA" id="ARBA00005594"/>
    </source>
</evidence>
<proteinExistence type="inferred from homology"/>
<gene>
    <name evidence="12" type="ORF">L249_5434</name>
</gene>